<feature type="region of interest" description="Disordered" evidence="1">
    <location>
        <begin position="296"/>
        <end position="390"/>
    </location>
</feature>
<feature type="compositionally biased region" description="Polar residues" evidence="1">
    <location>
        <begin position="463"/>
        <end position="480"/>
    </location>
</feature>
<evidence type="ECO:0000256" key="1">
    <source>
        <dbReference type="SAM" id="MobiDB-lite"/>
    </source>
</evidence>
<feature type="non-terminal residue" evidence="2">
    <location>
        <position position="540"/>
    </location>
</feature>
<gene>
    <name evidence="2" type="ORF">POCULU_LOCUS9385</name>
</gene>
<feature type="compositionally biased region" description="Polar residues" evidence="1">
    <location>
        <begin position="301"/>
        <end position="329"/>
    </location>
</feature>
<evidence type="ECO:0000313" key="3">
    <source>
        <dbReference type="Proteomes" id="UP000789572"/>
    </source>
</evidence>
<feature type="region of interest" description="Disordered" evidence="1">
    <location>
        <begin position="141"/>
        <end position="163"/>
    </location>
</feature>
<dbReference type="Proteomes" id="UP000789572">
    <property type="component" value="Unassembled WGS sequence"/>
</dbReference>
<feature type="compositionally biased region" description="Low complexity" evidence="1">
    <location>
        <begin position="142"/>
        <end position="160"/>
    </location>
</feature>
<feature type="compositionally biased region" description="Polar residues" evidence="1">
    <location>
        <begin position="519"/>
        <end position="529"/>
    </location>
</feature>
<evidence type="ECO:0000313" key="2">
    <source>
        <dbReference type="EMBL" id="CAG8640399.1"/>
    </source>
</evidence>
<sequence length="540" mass="59229">LASDYAGCLSMLMRYPQTPGIDFLVDQAKYLLEHLSPEGGYHIIRQNAIRTGKDVPPTMPVERNSARSSISSGPLIEGLVPDGFVHVTKNVFDNRAINKAILTAVGAVGEVKKNVLRRPEPHENRRRTSATDFPTKYSIFNSTHHQSSSTDSTHSESQLSDELSKLREQNRQMAIIMQKSVDILEHEIFVRAKMNDSNNGDAEKNEKSSDGSTPRSSFEYVRPSNNEESATSTPGEVSILHALAGLKHVRDVLSGAVREFNPNVLDALHHSGDDHDHWEVLDDQVSVVSVVSLAGEEDETNSVNREVTQQKQEKLTSPASQRTTSMTDNISKRPLRNPSPPSSFDSQQSSAVYSATPVSLHTSTVSDSKNTSSSTMTSYTRSTPIPKQRMNIDDVFNEIENSDPQGRPIKPKATIASSSKYSWMIEEDDNSLFNRKRSTHPADRLSLNTSNLDNPILDEDPFSNMSSPSAAQKKTRSPLTPTIPIAPVIAEKESGRVDPLGASATKATKVRSESDSSTHPRPKSMTSAPYTAAEDPLGVL</sequence>
<comment type="caution">
    <text evidence="2">The sequence shown here is derived from an EMBL/GenBank/DDBJ whole genome shotgun (WGS) entry which is preliminary data.</text>
</comment>
<dbReference type="OrthoDB" id="27140at2759"/>
<accession>A0A9N9DJA1</accession>
<dbReference type="EMBL" id="CAJVPJ010003462">
    <property type="protein sequence ID" value="CAG8640399.1"/>
    <property type="molecule type" value="Genomic_DNA"/>
</dbReference>
<feature type="region of interest" description="Disordered" evidence="1">
    <location>
        <begin position="116"/>
        <end position="135"/>
    </location>
</feature>
<feature type="region of interest" description="Disordered" evidence="1">
    <location>
        <begin position="195"/>
        <end position="233"/>
    </location>
</feature>
<feature type="compositionally biased region" description="Polar residues" evidence="1">
    <location>
        <begin position="351"/>
        <end position="361"/>
    </location>
</feature>
<keyword evidence="3" id="KW-1185">Reference proteome</keyword>
<name>A0A9N9DJA1_9GLOM</name>
<feature type="compositionally biased region" description="Polar residues" evidence="1">
    <location>
        <begin position="223"/>
        <end position="233"/>
    </location>
</feature>
<dbReference type="AlphaFoldDB" id="A0A9N9DJA1"/>
<protein>
    <submittedName>
        <fullName evidence="2">8555_t:CDS:1</fullName>
    </submittedName>
</protein>
<feature type="region of interest" description="Disordered" evidence="1">
    <location>
        <begin position="460"/>
        <end position="540"/>
    </location>
</feature>
<proteinExistence type="predicted"/>
<organism evidence="2 3">
    <name type="scientific">Paraglomus occultum</name>
    <dbReference type="NCBI Taxonomy" id="144539"/>
    <lineage>
        <taxon>Eukaryota</taxon>
        <taxon>Fungi</taxon>
        <taxon>Fungi incertae sedis</taxon>
        <taxon>Mucoromycota</taxon>
        <taxon>Glomeromycotina</taxon>
        <taxon>Glomeromycetes</taxon>
        <taxon>Paraglomerales</taxon>
        <taxon>Paraglomeraceae</taxon>
        <taxon>Paraglomus</taxon>
    </lineage>
</organism>
<feature type="compositionally biased region" description="Low complexity" evidence="1">
    <location>
        <begin position="362"/>
        <end position="383"/>
    </location>
</feature>
<reference evidence="2" key="1">
    <citation type="submission" date="2021-06" db="EMBL/GenBank/DDBJ databases">
        <authorList>
            <person name="Kallberg Y."/>
            <person name="Tangrot J."/>
            <person name="Rosling A."/>
        </authorList>
    </citation>
    <scope>NUCLEOTIDE SEQUENCE</scope>
    <source>
        <strain evidence="2">IA702</strain>
    </source>
</reference>